<dbReference type="InterPro" id="IPR004101">
    <property type="entry name" value="Mur_ligase_C"/>
</dbReference>
<evidence type="ECO:0000256" key="2">
    <source>
        <dbReference type="ARBA" id="ARBA00022741"/>
    </source>
</evidence>
<dbReference type="GO" id="GO:0016881">
    <property type="term" value="F:acid-amino acid ligase activity"/>
    <property type="evidence" value="ECO:0007669"/>
    <property type="project" value="InterPro"/>
</dbReference>
<dbReference type="Gene3D" id="3.90.190.20">
    <property type="entry name" value="Mur ligase, C-terminal domain"/>
    <property type="match status" value="1"/>
</dbReference>
<comment type="caution">
    <text evidence="6">The sequence shown here is derived from an EMBL/GenBank/DDBJ whole genome shotgun (WGS) entry which is preliminary data.</text>
</comment>
<feature type="domain" description="Mur ligase C-terminal" evidence="4">
    <location>
        <begin position="913"/>
        <end position="1032"/>
    </location>
</feature>
<dbReference type="EMBL" id="WIWC01000064">
    <property type="protein sequence ID" value="MQT82773.1"/>
    <property type="molecule type" value="Genomic_DNA"/>
</dbReference>
<accession>A0A6A7Z226</accession>
<dbReference type="Gene3D" id="3.40.1190.10">
    <property type="entry name" value="Mur-like, catalytic domain"/>
    <property type="match status" value="1"/>
</dbReference>
<dbReference type="GO" id="GO:0005524">
    <property type="term" value="F:ATP binding"/>
    <property type="evidence" value="ECO:0007669"/>
    <property type="project" value="UniProtKB-KW"/>
</dbReference>
<dbReference type="Pfam" id="PF02875">
    <property type="entry name" value="Mur_ligase_C"/>
    <property type="match status" value="1"/>
</dbReference>
<evidence type="ECO:0000256" key="1">
    <source>
        <dbReference type="ARBA" id="ARBA00022598"/>
    </source>
</evidence>
<reference evidence="6" key="1">
    <citation type="submission" date="2019-10" db="EMBL/GenBank/DDBJ databases">
        <title>Evaluation of single-gene subtyping targets for Pseudomonas.</title>
        <authorList>
            <person name="Reichler S.J."/>
            <person name="Orsi R.H."/>
            <person name="Wiedmann M."/>
            <person name="Martin N.H."/>
            <person name="Murphy S.I."/>
        </authorList>
    </citation>
    <scope>NUCLEOTIDE SEQUENCE</scope>
    <source>
        <strain evidence="6">FSL R10-2339</strain>
    </source>
</reference>
<evidence type="ECO:0000256" key="3">
    <source>
        <dbReference type="ARBA" id="ARBA00022840"/>
    </source>
</evidence>
<evidence type="ECO:0000259" key="5">
    <source>
        <dbReference type="Pfam" id="PF08245"/>
    </source>
</evidence>
<proteinExistence type="predicted"/>
<name>A0A6A7Z226_9PSED</name>
<dbReference type="SUPFAM" id="SSF48208">
    <property type="entry name" value="Six-hairpin glycosidases"/>
    <property type="match status" value="1"/>
</dbReference>
<dbReference type="InterPro" id="IPR036565">
    <property type="entry name" value="Mur-like_cat_sf"/>
</dbReference>
<feature type="domain" description="Mur ligase central" evidence="5">
    <location>
        <begin position="693"/>
        <end position="878"/>
    </location>
</feature>
<protein>
    <submittedName>
        <fullName evidence="6">Glutamate ligase</fullName>
    </submittedName>
</protein>
<keyword evidence="2" id="KW-0547">Nucleotide-binding</keyword>
<sequence>MPLSQQLLAAHAFFRQTARLAGDDTQPCTLFFSISDTRQRAHTVHSSASSFEQAWTCGARQIEEKLRSLAARSGEHLPLWLRVERAINITPITWVALTERLQRYKRNYFRRGIAFDSQLECALTEQELNANAILYGGAQCPHATFNSGNFAVYAKRRFTGSATSAAVQRVLDQPESRVYLFDTTGVFCAEDAIAYPLNSTGAETGWRHLAALTPDTIRSTIETASDYLGRQVQTSGQFIYGYFPCFDRPINTYNTLRHASSTYSMIEAWALTEDETLKAAIDRALGYLTQVLIKPYTLPDGSAAAFLLDTGNEIKLGGNAVCLLALVKYSEVTGSDHYLPLLEALANGMAWMQDPASGAFVHVLNAHDLSVKEPFRIIYYDGEAAFGLIRLYALSRNERWLGVVEKAFDYFILKEHWREHDHWLSYCVNELTRYRPDEKYFRFGLSNVAGYLGFVQQRITTFPTLLELMMAAQQMLARIEQLPALHPLLKEIDLGAFYTALHHRARYLLNGYFWPEMAMFMRNPARIVGAFFIRHHAFRVRIDDVEHYLSGLIAYHRYLEAGAPQVQSPVEPQAPPQDLSWDATSLANATQGTWTEQPEANWRASGLVPSMLYFKPLRMLSRHPSKVKPNEARLARIWASAAPERRPSAFLCVDPTPYQNCGIPALHVADTQEAMLQMGRAIRQRFAGKVVGVTGSFGKTTVVAMLAHALRHWGPVGQTEANANLPHGIAWNMASLTAPNLFWVLEMAVGRMPINSELVRPHIAVVTGLAPAHLEYHGTLHNLARKKSAIFSAMAPGGQAVLCRDMPFYEVFAKAASTAQLQIISFGEHPQADLQLQGWRSETDEVGVHARHADHTFDFTLKARGKHMVINALAVLATLLAAGLEAREALHLLTEFTPVEGRGDVQSFSCGEGQFQLINDAYNANPGSMQAALQSVADLPVAPSQRVLVLGDMLELGPDSQRYHLQLAEHVRNASPRHVVLCGPYMQGLYHALRDELPVLWFEHAQALNEALLEQRAHWFAPGDWVLVKSSGGTGLSQLSTWLTAS</sequence>
<dbReference type="RefSeq" id="WP_153387342.1">
    <property type="nucleotide sequence ID" value="NZ_WIWC01000064.1"/>
</dbReference>
<dbReference type="PANTHER" id="PTHR43024">
    <property type="entry name" value="UDP-N-ACETYLMURAMOYL-TRIPEPTIDE--D-ALANYL-D-ALANINE LIGASE"/>
    <property type="match status" value="1"/>
</dbReference>
<dbReference type="PANTHER" id="PTHR43024:SF1">
    <property type="entry name" value="UDP-N-ACETYLMURAMOYL-TRIPEPTIDE--D-ALANYL-D-ALANINE LIGASE"/>
    <property type="match status" value="1"/>
</dbReference>
<organism evidence="6">
    <name type="scientific">Pseudomonas helleri</name>
    <dbReference type="NCBI Taxonomy" id="1608996"/>
    <lineage>
        <taxon>Bacteria</taxon>
        <taxon>Pseudomonadati</taxon>
        <taxon>Pseudomonadota</taxon>
        <taxon>Gammaproteobacteria</taxon>
        <taxon>Pseudomonadales</taxon>
        <taxon>Pseudomonadaceae</taxon>
        <taxon>Pseudomonas</taxon>
    </lineage>
</organism>
<keyword evidence="3" id="KW-0067">ATP-binding</keyword>
<dbReference type="SUPFAM" id="SSF53244">
    <property type="entry name" value="MurD-like peptide ligases, peptide-binding domain"/>
    <property type="match status" value="1"/>
</dbReference>
<keyword evidence="1 6" id="KW-0436">Ligase</keyword>
<evidence type="ECO:0000259" key="4">
    <source>
        <dbReference type="Pfam" id="PF02875"/>
    </source>
</evidence>
<dbReference type="InterPro" id="IPR051046">
    <property type="entry name" value="MurCDEF_CellWall_CoF430Synth"/>
</dbReference>
<dbReference type="InterPro" id="IPR013221">
    <property type="entry name" value="Mur_ligase_cen"/>
</dbReference>
<dbReference type="SUPFAM" id="SSF53623">
    <property type="entry name" value="MurD-like peptide ligases, catalytic domain"/>
    <property type="match status" value="1"/>
</dbReference>
<dbReference type="Pfam" id="PF08245">
    <property type="entry name" value="Mur_ligase_M"/>
    <property type="match status" value="1"/>
</dbReference>
<dbReference type="GO" id="GO:0005975">
    <property type="term" value="P:carbohydrate metabolic process"/>
    <property type="evidence" value="ECO:0007669"/>
    <property type="project" value="InterPro"/>
</dbReference>
<gene>
    <name evidence="6" type="ORF">GHN86_22320</name>
</gene>
<dbReference type="InterPro" id="IPR036615">
    <property type="entry name" value="Mur_ligase_C_dom_sf"/>
</dbReference>
<dbReference type="InterPro" id="IPR008928">
    <property type="entry name" value="6-hairpin_glycosidase_sf"/>
</dbReference>
<dbReference type="AlphaFoldDB" id="A0A6A7Z226"/>
<evidence type="ECO:0000313" key="6">
    <source>
        <dbReference type="EMBL" id="MQT82773.1"/>
    </source>
</evidence>